<comment type="similarity">
    <text evidence="3">Belongs to the eukaryotic ribosomal protein eS24 family.</text>
</comment>
<dbReference type="GO" id="GO:0006412">
    <property type="term" value="P:translation"/>
    <property type="evidence" value="ECO:0007669"/>
    <property type="project" value="UniProtKB-UniRule"/>
</dbReference>
<organism evidence="4 5">
    <name type="scientific">Candidatus Methanoperedens nitratireducens</name>
    <dbReference type="NCBI Taxonomy" id="1392998"/>
    <lineage>
        <taxon>Archaea</taxon>
        <taxon>Methanobacteriati</taxon>
        <taxon>Methanobacteriota</taxon>
        <taxon>Stenosarchaea group</taxon>
        <taxon>Methanomicrobia</taxon>
        <taxon>Methanosarcinales</taxon>
        <taxon>ANME-2 cluster</taxon>
        <taxon>Candidatus Methanoperedentaceae</taxon>
        <taxon>Candidatus Methanoperedens</taxon>
    </lineage>
</organism>
<dbReference type="Gene3D" id="3.30.70.3370">
    <property type="match status" value="1"/>
</dbReference>
<dbReference type="Pfam" id="PF01282">
    <property type="entry name" value="Ribosomal_S24e"/>
    <property type="match status" value="1"/>
</dbReference>
<accession>A0A0P8A9L0</accession>
<dbReference type="InterPro" id="IPR001976">
    <property type="entry name" value="Ribosomal_eS24"/>
</dbReference>
<evidence type="ECO:0000313" key="4">
    <source>
        <dbReference type="EMBL" id="KPQ43320.1"/>
    </source>
</evidence>
<keyword evidence="1 3" id="KW-0689">Ribosomal protein</keyword>
<reference evidence="4 5" key="1">
    <citation type="submission" date="2015-09" db="EMBL/GenBank/DDBJ databases">
        <title>A metagenomics-based metabolic model of nitrate-dependent anaerobic oxidation of methane by Methanoperedens-like archaea.</title>
        <authorList>
            <person name="Arshad A."/>
            <person name="Speth D.R."/>
            <person name="De Graaf R.M."/>
            <person name="Op Den Camp H.J."/>
            <person name="Jetten M.S."/>
            <person name="Welte C.U."/>
        </authorList>
    </citation>
    <scope>NUCLEOTIDE SEQUENCE [LARGE SCALE GENOMIC DNA]</scope>
</reference>
<dbReference type="InterPro" id="IPR053709">
    <property type="entry name" value="eRP_eS24_sf"/>
</dbReference>
<dbReference type="HAMAP" id="MF_00545">
    <property type="entry name" value="Ribosomal_eS24"/>
    <property type="match status" value="1"/>
</dbReference>
<sequence>MEIQIIKDKTNPLLKRREISVAVKNKTTATRIELKNKLAALLNSKPELIVVEHLDTIYGKQEMVGTVSLYETEERLKQLAHQHLIARDAPRVVEGQAAEAAPVAAPVEPKPEAK</sequence>
<dbReference type="EMBL" id="LKCM01000159">
    <property type="protein sequence ID" value="KPQ43320.1"/>
    <property type="molecule type" value="Genomic_DNA"/>
</dbReference>
<evidence type="ECO:0000256" key="2">
    <source>
        <dbReference type="ARBA" id="ARBA00023274"/>
    </source>
</evidence>
<comment type="caution">
    <text evidence="4">The sequence shown here is derived from an EMBL/GenBank/DDBJ whole genome shotgun (WGS) entry which is preliminary data.</text>
</comment>
<proteinExistence type="inferred from homology"/>
<gene>
    <name evidence="3 4" type="primary">rps24e</name>
    <name evidence="4" type="ORF">MPEBLZ_02128</name>
</gene>
<dbReference type="GO" id="GO:0003735">
    <property type="term" value="F:structural constituent of ribosome"/>
    <property type="evidence" value="ECO:0007669"/>
    <property type="project" value="InterPro"/>
</dbReference>
<protein>
    <recommendedName>
        <fullName evidence="3">Small ribosomal subunit protein eS24</fullName>
    </recommendedName>
</protein>
<dbReference type="Proteomes" id="UP000050360">
    <property type="component" value="Unassembled WGS sequence"/>
</dbReference>
<dbReference type="SUPFAM" id="SSF54189">
    <property type="entry name" value="Ribosomal proteins S24e, L23 and L15e"/>
    <property type="match status" value="1"/>
</dbReference>
<dbReference type="AlphaFoldDB" id="A0A0P8A9L0"/>
<evidence type="ECO:0000256" key="3">
    <source>
        <dbReference type="HAMAP-Rule" id="MF_00545"/>
    </source>
</evidence>
<name>A0A0P8A9L0_9EURY</name>
<dbReference type="GO" id="GO:0005840">
    <property type="term" value="C:ribosome"/>
    <property type="evidence" value="ECO:0007669"/>
    <property type="project" value="UniProtKB-KW"/>
</dbReference>
<keyword evidence="2 3" id="KW-0687">Ribonucleoprotein</keyword>
<evidence type="ECO:0000256" key="1">
    <source>
        <dbReference type="ARBA" id="ARBA00022980"/>
    </source>
</evidence>
<evidence type="ECO:0000313" key="5">
    <source>
        <dbReference type="Proteomes" id="UP000050360"/>
    </source>
</evidence>
<dbReference type="InterPro" id="IPR012678">
    <property type="entry name" value="Ribosomal_uL23/eL15/eS24_sf"/>
</dbReference>
<dbReference type="GO" id="GO:1990904">
    <property type="term" value="C:ribonucleoprotein complex"/>
    <property type="evidence" value="ECO:0007669"/>
    <property type="project" value="UniProtKB-KW"/>
</dbReference>